<keyword evidence="3" id="KW-1185">Reference proteome</keyword>
<name>A0A918C7D4_9DEIO</name>
<protein>
    <recommendedName>
        <fullName evidence="1">Biotin-protein ligase N-terminal domain-containing protein</fullName>
    </recommendedName>
</protein>
<gene>
    <name evidence="2" type="ORF">GCM10008957_24130</name>
</gene>
<dbReference type="InterPro" id="IPR019197">
    <property type="entry name" value="Biotin-prot_ligase_N"/>
</dbReference>
<dbReference type="RefSeq" id="WP_189090714.1">
    <property type="nucleotide sequence ID" value="NZ_BMQL01000012.1"/>
</dbReference>
<accession>A0A918C7D4</accession>
<dbReference type="SUPFAM" id="SSF52317">
    <property type="entry name" value="Class I glutamine amidotransferase-like"/>
    <property type="match status" value="1"/>
</dbReference>
<dbReference type="Gene3D" id="3.40.50.880">
    <property type="match status" value="1"/>
</dbReference>
<dbReference type="Pfam" id="PF09825">
    <property type="entry name" value="BPL_N"/>
    <property type="match status" value="1"/>
</dbReference>
<comment type="caution">
    <text evidence="2">The sequence shown here is derived from an EMBL/GenBank/DDBJ whole genome shotgun (WGS) entry which is preliminary data.</text>
</comment>
<reference evidence="2" key="2">
    <citation type="submission" date="2020-09" db="EMBL/GenBank/DDBJ databases">
        <authorList>
            <person name="Sun Q."/>
            <person name="Ohkuma M."/>
        </authorList>
    </citation>
    <scope>NUCLEOTIDE SEQUENCE</scope>
    <source>
        <strain evidence="2">JCM 31311</strain>
    </source>
</reference>
<evidence type="ECO:0000313" key="2">
    <source>
        <dbReference type="EMBL" id="GGR10595.1"/>
    </source>
</evidence>
<feature type="domain" description="Biotin-protein ligase N-terminal" evidence="1">
    <location>
        <begin position="68"/>
        <end position="114"/>
    </location>
</feature>
<proteinExistence type="predicted"/>
<dbReference type="InterPro" id="IPR029062">
    <property type="entry name" value="Class_I_gatase-like"/>
</dbReference>
<evidence type="ECO:0000313" key="3">
    <source>
        <dbReference type="Proteomes" id="UP000603865"/>
    </source>
</evidence>
<dbReference type="EMBL" id="BMQL01000012">
    <property type="protein sequence ID" value="GGR10595.1"/>
    <property type="molecule type" value="Genomic_DNA"/>
</dbReference>
<evidence type="ECO:0000259" key="1">
    <source>
        <dbReference type="Pfam" id="PF09825"/>
    </source>
</evidence>
<reference evidence="2" key="1">
    <citation type="journal article" date="2014" name="Int. J. Syst. Evol. Microbiol.">
        <title>Complete genome sequence of Corynebacterium casei LMG S-19264T (=DSM 44701T), isolated from a smear-ripened cheese.</title>
        <authorList>
            <consortium name="US DOE Joint Genome Institute (JGI-PGF)"/>
            <person name="Walter F."/>
            <person name="Albersmeier A."/>
            <person name="Kalinowski J."/>
            <person name="Ruckert C."/>
        </authorList>
    </citation>
    <scope>NUCLEOTIDE SEQUENCE</scope>
    <source>
        <strain evidence="2">JCM 31311</strain>
    </source>
</reference>
<dbReference type="AlphaFoldDB" id="A0A918C7D4"/>
<dbReference type="Proteomes" id="UP000603865">
    <property type="component" value="Unassembled WGS sequence"/>
</dbReference>
<organism evidence="2 3">
    <name type="scientific">Deinococcus ruber</name>
    <dbReference type="NCBI Taxonomy" id="1848197"/>
    <lineage>
        <taxon>Bacteria</taxon>
        <taxon>Thermotogati</taxon>
        <taxon>Deinococcota</taxon>
        <taxon>Deinococci</taxon>
        <taxon>Deinococcales</taxon>
        <taxon>Deinococcaceae</taxon>
        <taxon>Deinococcus</taxon>
    </lineage>
</organism>
<sequence>MSESQLAPAWWTSVQQELAPLMPGLRVAFYASGGAPYHHAALVAHWGGVPVPLSADAIATGALAGFDVLIVPGGGLYGMSGLLEPLGNDGAARIRAWVEAGGLYIGSCAGAYLPAHWPESFAQQHPRQQALQLLDVPMANAADAGLGGLDSPGVGVVRAQRVPEHWLTAGLPDHFEVVHYNGPCFLPTTATGVTRLVGYGSAFTPWEHAQTPDAPGEVLIDRLIRQGACNVVAGSCGEGTVVLFGSHPEFGFGAVQLGWGVAARMFGNALGYQARRVGAAHAEERHDLSKSGPTPDLPRLADDFLRASTRLAGHSLPDAALPGAPGFLGRTAPALAAESLAEASQLCHRIGVALHGLARASPVPDHLAHWLFSTPEGTQDYGFVGLAQLAAQIHHLIDLAQQRLQHSADFTSPYGDWDQHPYHLLASSYLSAAGIAASAALATGTLISLGHYDLPSPYDLFSPDSSAHTGVNA</sequence>